<accession>A0A1T4YVW2</accession>
<evidence type="ECO:0000256" key="1">
    <source>
        <dbReference type="PROSITE-ProRule" id="PRU00339"/>
    </source>
</evidence>
<organism evidence="3 4">
    <name type="scientific">Sporosarcina newyorkensis</name>
    <dbReference type="NCBI Taxonomy" id="759851"/>
    <lineage>
        <taxon>Bacteria</taxon>
        <taxon>Bacillati</taxon>
        <taxon>Bacillota</taxon>
        <taxon>Bacilli</taxon>
        <taxon>Bacillales</taxon>
        <taxon>Caryophanaceae</taxon>
        <taxon>Sporosarcina</taxon>
    </lineage>
</organism>
<dbReference type="InterPro" id="IPR011990">
    <property type="entry name" value="TPR-like_helical_dom_sf"/>
</dbReference>
<evidence type="ECO:0000313" key="4">
    <source>
        <dbReference type="Proteomes" id="UP000190042"/>
    </source>
</evidence>
<dbReference type="PROSITE" id="PS50005">
    <property type="entry name" value="TPR"/>
    <property type="match status" value="1"/>
</dbReference>
<dbReference type="PANTHER" id="PTHR43630">
    <property type="entry name" value="POLY-BETA-1,6-N-ACETYL-D-GLUCOSAMINE SYNTHASE"/>
    <property type="match status" value="1"/>
</dbReference>
<dbReference type="SUPFAM" id="SSF53448">
    <property type="entry name" value="Nucleotide-diphospho-sugar transferases"/>
    <property type="match status" value="1"/>
</dbReference>
<dbReference type="InterPro" id="IPR001173">
    <property type="entry name" value="Glyco_trans_2-like"/>
</dbReference>
<dbReference type="EMBL" id="FUYJ01000010">
    <property type="protein sequence ID" value="SKB05912.1"/>
    <property type="molecule type" value="Genomic_DNA"/>
</dbReference>
<dbReference type="SUPFAM" id="SSF48452">
    <property type="entry name" value="TPR-like"/>
    <property type="match status" value="1"/>
</dbReference>
<keyword evidence="3" id="KW-0808">Transferase</keyword>
<proteinExistence type="predicted"/>
<feature type="repeat" description="TPR" evidence="1">
    <location>
        <begin position="265"/>
        <end position="298"/>
    </location>
</feature>
<feature type="domain" description="Glycosyltransferase 2-like" evidence="2">
    <location>
        <begin position="3"/>
        <end position="121"/>
    </location>
</feature>
<sequence>MISLCMIVRDEEEVLEQCLNSVAYLCEEIVIIDTGSVDRTKEIARKFTDKIYDFEWIDDFSAARNFAFQQATKEYILWMDADDVLLKSDGEKLARLKESLDPSVDVVSMLYHVAFDEYGNPSFSFRRNRLVKRVRDFKWVGPVHEVLLISGNILASDISVTHRKADKKKKNQSKGRNLRIYEKRREAGEEFTPRDLFYFANELKDHGHFEKALQQYTEFLTTEKGWVEDIIRACLYKADCYRVLKRPKEEMAALVSTMNYDIPRPEAACRIGDIYKEKGLFQKAIFWYKTAVDIETEADMGFTNKSFSTWYPHLQLCVCYWKTGDVQAAIDQNLLAKQYRPKDPVIMNNESFFKEHRAK</sequence>
<dbReference type="PANTHER" id="PTHR43630:SF2">
    <property type="entry name" value="GLYCOSYLTRANSFERASE"/>
    <property type="match status" value="1"/>
</dbReference>
<dbReference type="GO" id="GO:0016740">
    <property type="term" value="F:transferase activity"/>
    <property type="evidence" value="ECO:0007669"/>
    <property type="project" value="UniProtKB-KW"/>
</dbReference>
<evidence type="ECO:0000313" key="3">
    <source>
        <dbReference type="EMBL" id="SKB05912.1"/>
    </source>
</evidence>
<dbReference type="Gene3D" id="1.25.40.10">
    <property type="entry name" value="Tetratricopeptide repeat domain"/>
    <property type="match status" value="1"/>
</dbReference>
<name>A0A1T4YVW2_9BACL</name>
<dbReference type="Gene3D" id="3.90.550.10">
    <property type="entry name" value="Spore Coat Polysaccharide Biosynthesis Protein SpsA, Chain A"/>
    <property type="match status" value="1"/>
</dbReference>
<dbReference type="CDD" id="cd02511">
    <property type="entry name" value="Beta4Glucosyltransferase"/>
    <property type="match status" value="1"/>
</dbReference>
<protein>
    <submittedName>
        <fullName evidence="3">Glycosyltransferase involved in cell wall bisynthesis</fullName>
    </submittedName>
</protein>
<dbReference type="Pfam" id="PF00535">
    <property type="entry name" value="Glycos_transf_2"/>
    <property type="match status" value="1"/>
</dbReference>
<keyword evidence="1" id="KW-0802">TPR repeat</keyword>
<dbReference type="InterPro" id="IPR019734">
    <property type="entry name" value="TPR_rpt"/>
</dbReference>
<reference evidence="4" key="1">
    <citation type="submission" date="2017-02" db="EMBL/GenBank/DDBJ databases">
        <authorList>
            <person name="Varghese N."/>
            <person name="Submissions S."/>
        </authorList>
    </citation>
    <scope>NUCLEOTIDE SEQUENCE [LARGE SCALE GENOMIC DNA]</scope>
    <source>
        <strain evidence="4">DSM 23966</strain>
    </source>
</reference>
<evidence type="ECO:0000259" key="2">
    <source>
        <dbReference type="Pfam" id="PF00535"/>
    </source>
</evidence>
<dbReference type="RefSeq" id="WP_245799551.1">
    <property type="nucleotide sequence ID" value="NZ_FUYJ01000010.1"/>
</dbReference>
<dbReference type="AlphaFoldDB" id="A0A1T4YVW2"/>
<dbReference type="Pfam" id="PF13181">
    <property type="entry name" value="TPR_8"/>
    <property type="match status" value="1"/>
</dbReference>
<gene>
    <name evidence="3" type="ORF">SAMN04244570_0029</name>
</gene>
<keyword evidence="4" id="KW-1185">Reference proteome</keyword>
<dbReference type="Proteomes" id="UP000190042">
    <property type="component" value="Unassembled WGS sequence"/>
</dbReference>
<dbReference type="InterPro" id="IPR029044">
    <property type="entry name" value="Nucleotide-diphossugar_trans"/>
</dbReference>